<keyword evidence="10" id="KW-1185">Reference proteome</keyword>
<dbReference type="SMART" id="SM00014">
    <property type="entry name" value="acidPPc"/>
    <property type="match status" value="1"/>
</dbReference>
<dbReference type="Proteomes" id="UP000799640">
    <property type="component" value="Unassembled WGS sequence"/>
</dbReference>
<dbReference type="AlphaFoldDB" id="A0A6G1I3K5"/>
<dbReference type="PANTHER" id="PTHR10165:SF158">
    <property type="entry name" value="PAP2 DOMAIN PROTEIN (AFU_ORTHOLOGUE AFUA_4G08970)"/>
    <property type="match status" value="1"/>
</dbReference>
<dbReference type="GO" id="GO:0046839">
    <property type="term" value="P:phospholipid dephosphorylation"/>
    <property type="evidence" value="ECO:0007669"/>
    <property type="project" value="TreeGrafter"/>
</dbReference>
<keyword evidence="4 7" id="KW-1133">Transmembrane helix</keyword>
<protein>
    <submittedName>
        <fullName evidence="9">Acid phosphatase/Vanadium-dependent haloperoxidase</fullName>
    </submittedName>
</protein>
<reference evidence="9" key="1">
    <citation type="journal article" date="2020" name="Stud. Mycol.">
        <title>101 Dothideomycetes genomes: a test case for predicting lifestyles and emergence of pathogens.</title>
        <authorList>
            <person name="Haridas S."/>
            <person name="Albert R."/>
            <person name="Binder M."/>
            <person name="Bloem J."/>
            <person name="Labutti K."/>
            <person name="Salamov A."/>
            <person name="Andreopoulos B."/>
            <person name="Baker S."/>
            <person name="Barry K."/>
            <person name="Bills G."/>
            <person name="Bluhm B."/>
            <person name="Cannon C."/>
            <person name="Castanera R."/>
            <person name="Culley D."/>
            <person name="Daum C."/>
            <person name="Ezra D."/>
            <person name="Gonzalez J."/>
            <person name="Henrissat B."/>
            <person name="Kuo A."/>
            <person name="Liang C."/>
            <person name="Lipzen A."/>
            <person name="Lutzoni F."/>
            <person name="Magnuson J."/>
            <person name="Mondo S."/>
            <person name="Nolan M."/>
            <person name="Ohm R."/>
            <person name="Pangilinan J."/>
            <person name="Park H.-J."/>
            <person name="Ramirez L."/>
            <person name="Alfaro M."/>
            <person name="Sun H."/>
            <person name="Tritt A."/>
            <person name="Yoshinaga Y."/>
            <person name="Zwiers L.-H."/>
            <person name="Turgeon B."/>
            <person name="Goodwin S."/>
            <person name="Spatafora J."/>
            <person name="Crous P."/>
            <person name="Grigoriev I."/>
        </authorList>
    </citation>
    <scope>NUCLEOTIDE SEQUENCE</scope>
    <source>
        <strain evidence="9">CBS 262.69</strain>
    </source>
</reference>
<feature type="transmembrane region" description="Helical" evidence="7">
    <location>
        <begin position="218"/>
        <end position="240"/>
    </location>
</feature>
<proteinExistence type="inferred from homology"/>
<evidence type="ECO:0000256" key="5">
    <source>
        <dbReference type="ARBA" id="ARBA00023136"/>
    </source>
</evidence>
<feature type="compositionally biased region" description="Acidic residues" evidence="6">
    <location>
        <begin position="400"/>
        <end position="410"/>
    </location>
</feature>
<keyword evidence="9" id="KW-0575">Peroxidase</keyword>
<dbReference type="GO" id="GO:0016020">
    <property type="term" value="C:membrane"/>
    <property type="evidence" value="ECO:0007669"/>
    <property type="project" value="UniProtKB-SubCell"/>
</dbReference>
<evidence type="ECO:0000256" key="4">
    <source>
        <dbReference type="ARBA" id="ARBA00022989"/>
    </source>
</evidence>
<evidence type="ECO:0000256" key="2">
    <source>
        <dbReference type="ARBA" id="ARBA00008816"/>
    </source>
</evidence>
<feature type="transmembrane region" description="Helical" evidence="7">
    <location>
        <begin position="113"/>
        <end position="137"/>
    </location>
</feature>
<feature type="transmembrane region" description="Helical" evidence="7">
    <location>
        <begin position="189"/>
        <end position="206"/>
    </location>
</feature>
<comment type="subcellular location">
    <subcellularLocation>
        <location evidence="1">Membrane</location>
        <topology evidence="1">Multi-pass membrane protein</topology>
    </subcellularLocation>
</comment>
<dbReference type="CDD" id="cd03390">
    <property type="entry name" value="PAP2_containing_1_like"/>
    <property type="match status" value="1"/>
</dbReference>
<evidence type="ECO:0000313" key="10">
    <source>
        <dbReference type="Proteomes" id="UP000799640"/>
    </source>
</evidence>
<keyword evidence="9" id="KW-0560">Oxidoreductase</keyword>
<dbReference type="PANTHER" id="PTHR10165">
    <property type="entry name" value="LIPID PHOSPHATE PHOSPHATASE"/>
    <property type="match status" value="1"/>
</dbReference>
<evidence type="ECO:0000259" key="8">
    <source>
        <dbReference type="SMART" id="SM00014"/>
    </source>
</evidence>
<feature type="domain" description="Phosphatidic acid phosphatase type 2/haloperoxidase" evidence="8">
    <location>
        <begin position="118"/>
        <end position="264"/>
    </location>
</feature>
<evidence type="ECO:0000313" key="9">
    <source>
        <dbReference type="EMBL" id="KAF2402870.1"/>
    </source>
</evidence>
<keyword evidence="3 7" id="KW-0812">Transmembrane</keyword>
<sequence length="499" mass="55117">MDRIPVTQKLPFSRRTLSKKAVLSYIFDYAIIFILGAIFTAIDKVEPYHQEFSLSNYTLHYKYAVHERIPVPFLLVLVVIIPAIIISVYTLIIDGIFSHHIAKRKRYRLKDRLWELNCGLLGLLLAIGASFVVTGALKNAIGKPRPDLIDRCQPNVQADPPNLKLSNHSICTQTDNNILKDGFRSFPSGHSSSAFAGLFYISLYLAGKMHVLDSKGEVWKAFIVLIPTLGAALIAGSRIMDARHHPFDVLSGSTLGILVAWASYRQYFPSISDYTAKGRAYPIRSWGRDPSQQPQEVFYPMPVPQDEEQGKAELVSGRHSPPSEAGGDSGNAFRSEISSQRQRRQPSLMRGPSSAYSVDPSRVGSPPVPPLPSSYNPQQPGYIPYSTRPVARASPQNDWVESDDEPDSDLELQPQYTLSNPSPGDPLFRQGSLTGQDTAYRPQPAPLERLKSVKAQGAQGVPSAVAENSEYSESDAPPPPPQHGDGMRRVQLAESYAPR</sequence>
<evidence type="ECO:0000256" key="3">
    <source>
        <dbReference type="ARBA" id="ARBA00022692"/>
    </source>
</evidence>
<dbReference type="OrthoDB" id="8907274at2759"/>
<accession>A0A6G1I3K5</accession>
<dbReference type="InterPro" id="IPR043216">
    <property type="entry name" value="PAP-like"/>
</dbReference>
<dbReference type="SUPFAM" id="SSF48317">
    <property type="entry name" value="Acid phosphatase/Vanadium-dependent haloperoxidase"/>
    <property type="match status" value="1"/>
</dbReference>
<dbReference type="Pfam" id="PF01569">
    <property type="entry name" value="PAP2"/>
    <property type="match status" value="1"/>
</dbReference>
<feature type="transmembrane region" description="Helical" evidence="7">
    <location>
        <begin position="69"/>
        <end position="92"/>
    </location>
</feature>
<organism evidence="9 10">
    <name type="scientific">Trichodelitschia bisporula</name>
    <dbReference type="NCBI Taxonomy" id="703511"/>
    <lineage>
        <taxon>Eukaryota</taxon>
        <taxon>Fungi</taxon>
        <taxon>Dikarya</taxon>
        <taxon>Ascomycota</taxon>
        <taxon>Pezizomycotina</taxon>
        <taxon>Dothideomycetes</taxon>
        <taxon>Dothideomycetes incertae sedis</taxon>
        <taxon>Phaeotrichales</taxon>
        <taxon>Phaeotrichaceae</taxon>
        <taxon>Trichodelitschia</taxon>
    </lineage>
</organism>
<comment type="similarity">
    <text evidence="2">Belongs to the PA-phosphatase related phosphoesterase family.</text>
</comment>
<dbReference type="GO" id="GO:0008195">
    <property type="term" value="F:phosphatidate phosphatase activity"/>
    <property type="evidence" value="ECO:0007669"/>
    <property type="project" value="TreeGrafter"/>
</dbReference>
<evidence type="ECO:0000256" key="6">
    <source>
        <dbReference type="SAM" id="MobiDB-lite"/>
    </source>
</evidence>
<evidence type="ECO:0000256" key="7">
    <source>
        <dbReference type="SAM" id="Phobius"/>
    </source>
</evidence>
<dbReference type="GO" id="GO:0004601">
    <property type="term" value="F:peroxidase activity"/>
    <property type="evidence" value="ECO:0007669"/>
    <property type="project" value="UniProtKB-KW"/>
</dbReference>
<dbReference type="EMBL" id="ML996690">
    <property type="protein sequence ID" value="KAF2402870.1"/>
    <property type="molecule type" value="Genomic_DNA"/>
</dbReference>
<evidence type="ECO:0000256" key="1">
    <source>
        <dbReference type="ARBA" id="ARBA00004141"/>
    </source>
</evidence>
<dbReference type="InterPro" id="IPR036938">
    <property type="entry name" value="PAP2/HPO_sf"/>
</dbReference>
<feature type="region of interest" description="Disordered" evidence="6">
    <location>
        <begin position="307"/>
        <end position="499"/>
    </location>
</feature>
<dbReference type="InterPro" id="IPR000326">
    <property type="entry name" value="PAP2/HPO"/>
</dbReference>
<keyword evidence="5 7" id="KW-0472">Membrane</keyword>
<gene>
    <name evidence="9" type="ORF">EJ06DRAFT_554429</name>
</gene>
<dbReference type="Gene3D" id="1.20.144.10">
    <property type="entry name" value="Phosphatidic acid phosphatase type 2/haloperoxidase"/>
    <property type="match status" value="1"/>
</dbReference>
<dbReference type="GO" id="GO:0006644">
    <property type="term" value="P:phospholipid metabolic process"/>
    <property type="evidence" value="ECO:0007669"/>
    <property type="project" value="InterPro"/>
</dbReference>
<feature type="transmembrane region" description="Helical" evidence="7">
    <location>
        <begin position="21"/>
        <end position="42"/>
    </location>
</feature>
<name>A0A6G1I3K5_9PEZI</name>